<dbReference type="Pfam" id="PF03779">
    <property type="entry name" value="SPW"/>
    <property type="match status" value="1"/>
</dbReference>
<evidence type="ECO:0000313" key="3">
    <source>
        <dbReference type="EMBL" id="GEP30068.1"/>
    </source>
</evidence>
<feature type="domain" description="SPW repeat-containing integral membrane" evidence="2">
    <location>
        <begin position="2"/>
        <end position="57"/>
    </location>
</feature>
<evidence type="ECO:0000259" key="2">
    <source>
        <dbReference type="Pfam" id="PF03779"/>
    </source>
</evidence>
<name>A0A512L6G4_9PROT</name>
<feature type="transmembrane region" description="Helical" evidence="1">
    <location>
        <begin position="12"/>
        <end position="34"/>
    </location>
</feature>
<keyword evidence="1" id="KW-0472">Membrane</keyword>
<comment type="caution">
    <text evidence="3">The sequence shown here is derived from an EMBL/GenBank/DDBJ whole genome shotgun (WGS) entry which is preliminary data.</text>
</comment>
<proteinExistence type="predicted"/>
<keyword evidence="4" id="KW-1185">Reference proteome</keyword>
<reference evidence="3 4" key="1">
    <citation type="submission" date="2019-07" db="EMBL/GenBank/DDBJ databases">
        <title>Whole genome shotgun sequence of Thiobacillus plumbophilus NBRC 107929.</title>
        <authorList>
            <person name="Hosoyama A."/>
            <person name="Uohara A."/>
            <person name="Ohji S."/>
            <person name="Ichikawa N."/>
        </authorList>
    </citation>
    <scope>NUCLEOTIDE SEQUENCE [LARGE SCALE GENOMIC DNA]</scope>
    <source>
        <strain evidence="3 4">NBRC 107929</strain>
    </source>
</reference>
<protein>
    <recommendedName>
        <fullName evidence="2">SPW repeat-containing integral membrane domain-containing protein</fullName>
    </recommendedName>
</protein>
<evidence type="ECO:0000313" key="4">
    <source>
        <dbReference type="Proteomes" id="UP000321337"/>
    </source>
</evidence>
<dbReference type="AlphaFoldDB" id="A0A512L6G4"/>
<evidence type="ECO:0000256" key="1">
    <source>
        <dbReference type="SAM" id="Phobius"/>
    </source>
</evidence>
<accession>A0A512L6G4</accession>
<keyword evidence="1" id="KW-0812">Transmembrane</keyword>
<organism evidence="3 4">
    <name type="scientific">Sulfuriferula plumbiphila</name>
    <dbReference type="NCBI Taxonomy" id="171865"/>
    <lineage>
        <taxon>Bacteria</taxon>
        <taxon>Pseudomonadati</taxon>
        <taxon>Pseudomonadota</taxon>
        <taxon>Betaproteobacteria</taxon>
        <taxon>Nitrosomonadales</taxon>
        <taxon>Sulfuricellaceae</taxon>
        <taxon>Sulfuriferula</taxon>
    </lineage>
</organism>
<feature type="transmembrane region" description="Helical" evidence="1">
    <location>
        <begin position="40"/>
        <end position="58"/>
    </location>
</feature>
<sequence length="75" mass="8107">MVTFSIIAFAEVARSVRLINILFGVWLIAAPWLLDGVSSPLATGNSIICGALLIALAIPRGTIKDSYASWDRYII</sequence>
<dbReference type="InterPro" id="IPR005530">
    <property type="entry name" value="SPW"/>
</dbReference>
<dbReference type="Proteomes" id="UP000321337">
    <property type="component" value="Unassembled WGS sequence"/>
</dbReference>
<keyword evidence="1" id="KW-1133">Transmembrane helix</keyword>
<dbReference type="EMBL" id="BKAD01000011">
    <property type="protein sequence ID" value="GEP30068.1"/>
    <property type="molecule type" value="Genomic_DNA"/>
</dbReference>
<gene>
    <name evidence="3" type="ORF">TPL01_12060</name>
</gene>